<dbReference type="AlphaFoldDB" id="A0A7W8D1D7"/>
<evidence type="ECO:0000313" key="4">
    <source>
        <dbReference type="Proteomes" id="UP000775500"/>
    </source>
</evidence>
<reference evidence="2" key="2">
    <citation type="submission" date="2020-08" db="EMBL/GenBank/DDBJ databases">
        <authorList>
            <person name="Cejkova D."/>
            <person name="Kubasova T."/>
            <person name="Jahodarova E."/>
            <person name="Rychlik I."/>
        </authorList>
    </citation>
    <scope>NUCLEOTIDE SEQUENCE</scope>
    <source>
        <strain evidence="2">An423</strain>
    </source>
</reference>
<comment type="caution">
    <text evidence="1">The sequence shown here is derived from an EMBL/GenBank/DDBJ whole genome shotgun (WGS) entry which is preliminary data.</text>
</comment>
<dbReference type="Proteomes" id="UP000775500">
    <property type="component" value="Unassembled WGS sequence"/>
</dbReference>
<dbReference type="RefSeq" id="WP_183376421.1">
    <property type="nucleotide sequence ID" value="NZ_CALVCN010000003.1"/>
</dbReference>
<name>A0A7W8D1D7_9FIRM</name>
<evidence type="ECO:0000313" key="2">
    <source>
        <dbReference type="EMBL" id="MBM6830609.1"/>
    </source>
</evidence>
<reference evidence="2 4" key="3">
    <citation type="journal article" date="2021" name="Sci. Rep.">
        <title>The distribution of antibiotic resistance genes in chicken gut microbiota commensals.</title>
        <authorList>
            <person name="Juricova H."/>
            <person name="Matiasovicova J."/>
            <person name="Kubasova T."/>
            <person name="Cejkova D."/>
            <person name="Rychlik I."/>
        </authorList>
    </citation>
    <scope>NUCLEOTIDE SEQUENCE [LARGE SCALE GENOMIC DNA]</scope>
    <source>
        <strain evidence="2 4">An423</strain>
    </source>
</reference>
<dbReference type="EMBL" id="JACJLU010000001">
    <property type="protein sequence ID" value="MBM6830609.1"/>
    <property type="molecule type" value="Genomic_DNA"/>
</dbReference>
<proteinExistence type="predicted"/>
<sequence length="198" mass="24007">MNKNINLYIYLFFLKDEEAFLILKEIFRPLIYHTIGTFHVHSTDCSWNQSDFFMVADMVLLKCLYYFRIHTRYNFASFYKFSLNNKIKDICRTNRRNSIPQDMEIVHLDYLVSEERSQYAVEKIDAQRFSLHETVVNKLLYDELIQKLFLQMDETAQNVLKLWLQGYKRKEICQILNLRVYEVARILEKVKNYRVSID</sequence>
<organism evidence="1 3">
    <name type="scientific">Faecalicoccus acidiformans</name>
    <dbReference type="NCBI Taxonomy" id="915173"/>
    <lineage>
        <taxon>Bacteria</taxon>
        <taxon>Bacillati</taxon>
        <taxon>Bacillota</taxon>
        <taxon>Erysipelotrichia</taxon>
        <taxon>Erysipelotrichales</taxon>
        <taxon>Erysipelotrichaceae</taxon>
        <taxon>Faecalicoccus</taxon>
    </lineage>
</organism>
<reference evidence="1 3" key="1">
    <citation type="submission" date="2020-08" db="EMBL/GenBank/DDBJ databases">
        <title>Genomic Encyclopedia of Type Strains, Phase IV (KMG-IV): sequencing the most valuable type-strain genomes for metagenomic binning, comparative biology and taxonomic classification.</title>
        <authorList>
            <person name="Goeker M."/>
        </authorList>
    </citation>
    <scope>NUCLEOTIDE SEQUENCE [LARGE SCALE GENOMIC DNA]</scope>
    <source>
        <strain evidence="1 3">DSM 26963</strain>
    </source>
</reference>
<dbReference type="EMBL" id="JACHHD010000015">
    <property type="protein sequence ID" value="MBB5185457.1"/>
    <property type="molecule type" value="Genomic_DNA"/>
</dbReference>
<gene>
    <name evidence="2" type="ORF">H5982_00600</name>
    <name evidence="1" type="ORF">HNQ43_001514</name>
</gene>
<accession>A0A7W8D1D7</accession>
<evidence type="ECO:0000313" key="1">
    <source>
        <dbReference type="EMBL" id="MBB5185457.1"/>
    </source>
</evidence>
<evidence type="ECO:0000313" key="3">
    <source>
        <dbReference type="Proteomes" id="UP000521313"/>
    </source>
</evidence>
<keyword evidence="4" id="KW-1185">Reference proteome</keyword>
<dbReference type="Proteomes" id="UP000521313">
    <property type="component" value="Unassembled WGS sequence"/>
</dbReference>
<protein>
    <submittedName>
        <fullName evidence="1">RNA polymerase sigma factor (Sigma-70 family)</fullName>
    </submittedName>
</protein>